<dbReference type="AlphaFoldDB" id="A0A9Q3C1K2"/>
<name>A0A9Q3C1K2_9BASI</name>
<keyword evidence="2" id="KW-1185">Reference proteome</keyword>
<evidence type="ECO:0000313" key="2">
    <source>
        <dbReference type="Proteomes" id="UP000765509"/>
    </source>
</evidence>
<reference evidence="1" key="1">
    <citation type="submission" date="2021-03" db="EMBL/GenBank/DDBJ databases">
        <title>Draft genome sequence of rust myrtle Austropuccinia psidii MF-1, a brazilian biotype.</title>
        <authorList>
            <person name="Quecine M.C."/>
            <person name="Pachon D.M.R."/>
            <person name="Bonatelli M.L."/>
            <person name="Correr F.H."/>
            <person name="Franceschini L.M."/>
            <person name="Leite T.F."/>
            <person name="Margarido G.R.A."/>
            <person name="Almeida C.A."/>
            <person name="Ferrarezi J.A."/>
            <person name="Labate C.A."/>
        </authorList>
    </citation>
    <scope>NUCLEOTIDE SEQUENCE</scope>
    <source>
        <strain evidence="1">MF-1</strain>
    </source>
</reference>
<dbReference type="EMBL" id="AVOT02004540">
    <property type="protein sequence ID" value="MBW0476656.1"/>
    <property type="molecule type" value="Genomic_DNA"/>
</dbReference>
<evidence type="ECO:0008006" key="3">
    <source>
        <dbReference type="Google" id="ProtNLM"/>
    </source>
</evidence>
<dbReference type="Proteomes" id="UP000765509">
    <property type="component" value="Unassembled WGS sequence"/>
</dbReference>
<dbReference type="OrthoDB" id="3044497at2759"/>
<gene>
    <name evidence="1" type="ORF">O181_016371</name>
</gene>
<protein>
    <recommendedName>
        <fullName evidence="3">Reverse transcriptase zinc-binding domain-containing protein</fullName>
    </recommendedName>
</protein>
<proteinExistence type="predicted"/>
<accession>A0A9Q3C1K2</accession>
<sequence length="156" mass="18470">MQHQLIPPSKANIKQRITKENIPNDFTPEEKKRLWVRSRPKKFNKALSTQEKAITSAVNQLYSKHIALDSYLHQIGAQGSPICNDCNQIESVRHFLSHCRRYQAQRKRMKTDLRSDHIRFKSEDLRGILDNPRAIMHISRFLSELGRFEHLHLYRK</sequence>
<comment type="caution">
    <text evidence="1">The sequence shown here is derived from an EMBL/GenBank/DDBJ whole genome shotgun (WGS) entry which is preliminary data.</text>
</comment>
<evidence type="ECO:0000313" key="1">
    <source>
        <dbReference type="EMBL" id="MBW0476656.1"/>
    </source>
</evidence>
<organism evidence="1 2">
    <name type="scientific">Austropuccinia psidii MF-1</name>
    <dbReference type="NCBI Taxonomy" id="1389203"/>
    <lineage>
        <taxon>Eukaryota</taxon>
        <taxon>Fungi</taxon>
        <taxon>Dikarya</taxon>
        <taxon>Basidiomycota</taxon>
        <taxon>Pucciniomycotina</taxon>
        <taxon>Pucciniomycetes</taxon>
        <taxon>Pucciniales</taxon>
        <taxon>Sphaerophragmiaceae</taxon>
        <taxon>Austropuccinia</taxon>
    </lineage>
</organism>